<name>A0A3G5A4G5_9VIRU</name>
<evidence type="ECO:0000313" key="1">
    <source>
        <dbReference type="EMBL" id="AYV81101.1"/>
    </source>
</evidence>
<reference evidence="1" key="1">
    <citation type="submission" date="2018-10" db="EMBL/GenBank/DDBJ databases">
        <title>Hidden diversity of soil giant viruses.</title>
        <authorList>
            <person name="Schulz F."/>
            <person name="Alteio L."/>
            <person name="Goudeau D."/>
            <person name="Ryan E.M."/>
            <person name="Malmstrom R.R."/>
            <person name="Blanchard J."/>
            <person name="Woyke T."/>
        </authorList>
    </citation>
    <scope>NUCLEOTIDE SEQUENCE</scope>
    <source>
        <strain evidence="1">HAV1</strain>
    </source>
</reference>
<dbReference type="EMBL" id="MK072258">
    <property type="protein sequence ID" value="AYV81101.1"/>
    <property type="molecule type" value="Genomic_DNA"/>
</dbReference>
<accession>A0A3G5A4G5</accession>
<protein>
    <submittedName>
        <fullName evidence="1">Uncharacterized protein</fullName>
    </submittedName>
</protein>
<organism evidence="1">
    <name type="scientific">Harvfovirus sp</name>
    <dbReference type="NCBI Taxonomy" id="2487768"/>
    <lineage>
        <taxon>Viruses</taxon>
        <taxon>Varidnaviria</taxon>
        <taxon>Bamfordvirae</taxon>
        <taxon>Nucleocytoviricota</taxon>
        <taxon>Megaviricetes</taxon>
        <taxon>Imitervirales</taxon>
        <taxon>Mimiviridae</taxon>
        <taxon>Klosneuvirinae</taxon>
    </lineage>
</organism>
<proteinExistence type="predicted"/>
<sequence length="217" mass="24155">MSKCADCVLATPDPCCPAELKFFYNIVNIQIPQKSIQLNNAIIVPSTNYYVKLIPINNEIKVAWPLYNILIDLLKLITEIGTFVQFTATLNILTEKPVIDPLSSNPVQTAALPNIICLCDNLLTISVTYKILLNTVAGTVEIFYPDGTSIIYGIGFNTTTNQLKIEFFVTDPSTHMLLHISNIGLFLSFIPSCEREKNNIYIITNLLPPTPTNLPSY</sequence>
<gene>
    <name evidence="1" type="ORF">Harvfovirus16_12</name>
</gene>